<reference evidence="1 2" key="1">
    <citation type="submission" date="2021-01" db="EMBL/GenBank/DDBJ databases">
        <title>Genomic Encyclopedia of Type Strains, Phase IV (KMG-IV): sequencing the most valuable type-strain genomes for metagenomic binning, comparative biology and taxonomic classification.</title>
        <authorList>
            <person name="Goeker M."/>
        </authorList>
    </citation>
    <scope>NUCLEOTIDE SEQUENCE [LARGE SCALE GENOMIC DNA]</scope>
    <source>
        <strain evidence="1 2">DSM 23711</strain>
    </source>
</reference>
<gene>
    <name evidence="1" type="ORF">JOC48_001102</name>
</gene>
<organism evidence="1 2">
    <name type="scientific">Aquibacillus albus</name>
    <dbReference type="NCBI Taxonomy" id="1168171"/>
    <lineage>
        <taxon>Bacteria</taxon>
        <taxon>Bacillati</taxon>
        <taxon>Bacillota</taxon>
        <taxon>Bacilli</taxon>
        <taxon>Bacillales</taxon>
        <taxon>Bacillaceae</taxon>
        <taxon>Aquibacillus</taxon>
    </lineage>
</organism>
<name>A0ABS2MXK5_9BACI</name>
<protein>
    <submittedName>
        <fullName evidence="1">Uncharacterized protein</fullName>
    </submittedName>
</protein>
<dbReference type="RefSeq" id="WP_204498040.1">
    <property type="nucleotide sequence ID" value="NZ_JAFBDR010000004.1"/>
</dbReference>
<keyword evidence="2" id="KW-1185">Reference proteome</keyword>
<dbReference type="Proteomes" id="UP001296943">
    <property type="component" value="Unassembled WGS sequence"/>
</dbReference>
<comment type="caution">
    <text evidence="1">The sequence shown here is derived from an EMBL/GenBank/DDBJ whole genome shotgun (WGS) entry which is preliminary data.</text>
</comment>
<evidence type="ECO:0000313" key="1">
    <source>
        <dbReference type="EMBL" id="MBM7570624.1"/>
    </source>
</evidence>
<evidence type="ECO:0000313" key="2">
    <source>
        <dbReference type="Proteomes" id="UP001296943"/>
    </source>
</evidence>
<dbReference type="EMBL" id="JAFBDR010000004">
    <property type="protein sequence ID" value="MBM7570624.1"/>
    <property type="molecule type" value="Genomic_DNA"/>
</dbReference>
<accession>A0ABS2MXK5</accession>
<proteinExistence type="predicted"/>
<sequence>MGIRKWLIVLFLVLITSISVIGFINESNSPNVEVEQETINHAEEVR</sequence>